<evidence type="ECO:0000313" key="5">
    <source>
        <dbReference type="EMBL" id="MFD1510152.1"/>
    </source>
</evidence>
<dbReference type="SMART" id="SM00354">
    <property type="entry name" value="HTH_LACI"/>
    <property type="match status" value="1"/>
</dbReference>
<dbReference type="Gene3D" id="3.40.50.2300">
    <property type="match status" value="2"/>
</dbReference>
<organism evidence="5 6">
    <name type="scientific">Lacimonas salitolerans</name>
    <dbReference type="NCBI Taxonomy" id="1323750"/>
    <lineage>
        <taxon>Bacteria</taxon>
        <taxon>Pseudomonadati</taxon>
        <taxon>Pseudomonadota</taxon>
        <taxon>Alphaproteobacteria</taxon>
        <taxon>Rhodobacterales</taxon>
        <taxon>Paracoccaceae</taxon>
        <taxon>Lacimonas</taxon>
    </lineage>
</organism>
<keyword evidence="3" id="KW-0804">Transcription</keyword>
<reference evidence="6" key="1">
    <citation type="journal article" date="2019" name="Int. J. Syst. Evol. Microbiol.">
        <title>The Global Catalogue of Microorganisms (GCM) 10K type strain sequencing project: providing services to taxonomists for standard genome sequencing and annotation.</title>
        <authorList>
            <consortium name="The Broad Institute Genomics Platform"/>
            <consortium name="The Broad Institute Genome Sequencing Center for Infectious Disease"/>
            <person name="Wu L."/>
            <person name="Ma J."/>
        </authorList>
    </citation>
    <scope>NUCLEOTIDE SEQUENCE [LARGE SCALE GENOMIC DNA]</scope>
    <source>
        <strain evidence="6">CGMCC 1.12477</strain>
    </source>
</reference>
<keyword evidence="2 5" id="KW-0238">DNA-binding</keyword>
<dbReference type="Pfam" id="PF13377">
    <property type="entry name" value="Peripla_BP_3"/>
    <property type="match status" value="1"/>
</dbReference>
<keyword evidence="6" id="KW-1185">Reference proteome</keyword>
<dbReference type="InterPro" id="IPR028082">
    <property type="entry name" value="Peripla_BP_I"/>
</dbReference>
<dbReference type="SUPFAM" id="SSF47413">
    <property type="entry name" value="lambda repressor-like DNA-binding domains"/>
    <property type="match status" value="1"/>
</dbReference>
<gene>
    <name evidence="5" type="ORF">ACFTOW_12145</name>
</gene>
<dbReference type="SUPFAM" id="SSF53822">
    <property type="entry name" value="Periplasmic binding protein-like I"/>
    <property type="match status" value="1"/>
</dbReference>
<protein>
    <submittedName>
        <fullName evidence="5">LacI family DNA-binding transcriptional regulator</fullName>
    </submittedName>
</protein>
<dbReference type="EMBL" id="JBHUDD010000059">
    <property type="protein sequence ID" value="MFD1510152.1"/>
    <property type="molecule type" value="Genomic_DNA"/>
</dbReference>
<accession>A0ABW4EID9</accession>
<feature type="domain" description="HTH lacI-type" evidence="4">
    <location>
        <begin position="10"/>
        <end position="64"/>
    </location>
</feature>
<evidence type="ECO:0000256" key="2">
    <source>
        <dbReference type="ARBA" id="ARBA00023125"/>
    </source>
</evidence>
<dbReference type="CDD" id="cd01575">
    <property type="entry name" value="PBP1_GntR"/>
    <property type="match status" value="1"/>
</dbReference>
<name>A0ABW4EID9_9RHOB</name>
<dbReference type="PROSITE" id="PS50932">
    <property type="entry name" value="HTH_LACI_2"/>
    <property type="match status" value="1"/>
</dbReference>
<dbReference type="InterPro" id="IPR010982">
    <property type="entry name" value="Lambda_DNA-bd_dom_sf"/>
</dbReference>
<dbReference type="GO" id="GO:0003677">
    <property type="term" value="F:DNA binding"/>
    <property type="evidence" value="ECO:0007669"/>
    <property type="project" value="UniProtKB-KW"/>
</dbReference>
<dbReference type="InterPro" id="IPR000843">
    <property type="entry name" value="HTH_LacI"/>
</dbReference>
<sequence>MAPTNRTAKPTLAQVAARAGVSETTAARALRGSTVVTRDTVTKVEKAAASLGYLRNRLAGALAGGPSNQVAVILPSLSNIVFPDVLKGLEDRLEHAGFHPVLGISNYDPDREENLIRNLLAWRPAGLVIAPSGTTDTSRSLLRGVDLPVVEIMDIDTDPVDMAVGMSHRGAGLAMARHLVARGYRRCAYIGHDLTRDHRAAARLDGFRAGLDEAGLALTACVTLPDPSSVAQGRRGLAQLLDHAEIRPDLVYFSNDDMAVGGVFHCMANAIRLPEDLAIAGFNGLELGQSLPVPLTTTASHRTRIGETAADNILMRIAGRDTKRLMDVGFSLIEGGTS</sequence>
<dbReference type="Proteomes" id="UP001597186">
    <property type="component" value="Unassembled WGS sequence"/>
</dbReference>
<keyword evidence="1" id="KW-0805">Transcription regulation</keyword>
<dbReference type="CDD" id="cd01392">
    <property type="entry name" value="HTH_LacI"/>
    <property type="match status" value="1"/>
</dbReference>
<evidence type="ECO:0000256" key="3">
    <source>
        <dbReference type="ARBA" id="ARBA00023163"/>
    </source>
</evidence>
<dbReference type="RefSeq" id="WP_379916037.1">
    <property type="nucleotide sequence ID" value="NZ_JBHUDD010000059.1"/>
</dbReference>
<evidence type="ECO:0000259" key="4">
    <source>
        <dbReference type="PROSITE" id="PS50932"/>
    </source>
</evidence>
<proteinExistence type="predicted"/>
<dbReference type="Pfam" id="PF00356">
    <property type="entry name" value="LacI"/>
    <property type="match status" value="1"/>
</dbReference>
<evidence type="ECO:0000313" key="6">
    <source>
        <dbReference type="Proteomes" id="UP001597186"/>
    </source>
</evidence>
<dbReference type="InterPro" id="IPR046335">
    <property type="entry name" value="LacI/GalR-like_sensor"/>
</dbReference>
<dbReference type="Gene3D" id="1.10.260.40">
    <property type="entry name" value="lambda repressor-like DNA-binding domains"/>
    <property type="match status" value="1"/>
</dbReference>
<dbReference type="PANTHER" id="PTHR30146">
    <property type="entry name" value="LACI-RELATED TRANSCRIPTIONAL REPRESSOR"/>
    <property type="match status" value="1"/>
</dbReference>
<comment type="caution">
    <text evidence="5">The sequence shown here is derived from an EMBL/GenBank/DDBJ whole genome shotgun (WGS) entry which is preliminary data.</text>
</comment>
<dbReference type="PANTHER" id="PTHR30146:SF33">
    <property type="entry name" value="TRANSCRIPTIONAL REGULATOR"/>
    <property type="match status" value="1"/>
</dbReference>
<evidence type="ECO:0000256" key="1">
    <source>
        <dbReference type="ARBA" id="ARBA00023015"/>
    </source>
</evidence>